<keyword evidence="6" id="KW-0548">Nucleotidyltransferase</keyword>
<dbReference type="GO" id="GO:0019134">
    <property type="term" value="F:glucosamine-1-phosphate N-acetyltransferase activity"/>
    <property type="evidence" value="ECO:0007669"/>
    <property type="project" value="UniProtKB-EC"/>
</dbReference>
<dbReference type="InterPro" id="IPR025877">
    <property type="entry name" value="MobA-like_NTP_Trfase"/>
</dbReference>
<dbReference type="CDD" id="cd02540">
    <property type="entry name" value="GT2_GlmU_N_bac"/>
    <property type="match status" value="1"/>
</dbReference>
<dbReference type="GO" id="GO:0008360">
    <property type="term" value="P:regulation of cell shape"/>
    <property type="evidence" value="ECO:0007669"/>
    <property type="project" value="UniProtKB-KW"/>
</dbReference>
<comment type="cofactor">
    <cofactor evidence="1">
        <name>Mg(2+)</name>
        <dbReference type="ChEBI" id="CHEBI:18420"/>
    </cofactor>
</comment>
<dbReference type="Gene3D" id="2.160.10.10">
    <property type="entry name" value="Hexapeptide repeat proteins"/>
    <property type="match status" value="1"/>
</dbReference>
<dbReference type="GO" id="GO:0046872">
    <property type="term" value="F:metal ion binding"/>
    <property type="evidence" value="ECO:0007669"/>
    <property type="project" value="UniProtKB-KW"/>
</dbReference>
<dbReference type="GO" id="GO:0071555">
    <property type="term" value="P:cell wall organization"/>
    <property type="evidence" value="ECO:0007669"/>
    <property type="project" value="UniProtKB-KW"/>
</dbReference>
<feature type="domain" description="MobA-like NTP transferase" evidence="17">
    <location>
        <begin position="15"/>
        <end position="142"/>
    </location>
</feature>
<evidence type="ECO:0000256" key="1">
    <source>
        <dbReference type="ARBA" id="ARBA00001946"/>
    </source>
</evidence>
<sequence length="336" mass="35150">MGACEARGTGPGWAAVVLAAGQGTRMRSNLPKVLHPLLGRPLVLHVLTALQDLAVDRVVVVVGHGADAVREVLGGLPVSVAVQEAQLGTAHAVAAARPCLEDWRGPVLILCGDTPLVRPETLGAFMAAHLEGGRTLSVLTARVADPAGYGRILRSGEGGRLVRIVEERDAGAAERAVDEINTGIYAVESGFLFRALSAVRPENAQGEYYLTDIVEIGVASGMDVDGEPLASAEEALGVNSRAELARAEAVLLRRLRRRWMDSGVSFELAESVYLEPTVELEADVVVGPHAVLRGRTRVGAGARIGPFALLQDAEVPGGAEVPPFSHLVGRCRAAGG</sequence>
<evidence type="ECO:0000256" key="4">
    <source>
        <dbReference type="ARBA" id="ARBA00022490"/>
    </source>
</evidence>
<evidence type="ECO:0000313" key="18">
    <source>
        <dbReference type="EMBL" id="NDY42078.1"/>
    </source>
</evidence>
<evidence type="ECO:0000256" key="2">
    <source>
        <dbReference type="ARBA" id="ARBA00007707"/>
    </source>
</evidence>
<dbReference type="PANTHER" id="PTHR43584:SF3">
    <property type="entry name" value="BIFUNCTIONAL PROTEIN GLMU"/>
    <property type="match status" value="1"/>
</dbReference>
<evidence type="ECO:0000256" key="12">
    <source>
        <dbReference type="ARBA" id="ARBA00023315"/>
    </source>
</evidence>
<evidence type="ECO:0000256" key="5">
    <source>
        <dbReference type="ARBA" id="ARBA00022679"/>
    </source>
</evidence>
<evidence type="ECO:0000256" key="13">
    <source>
        <dbReference type="ARBA" id="ARBA00023316"/>
    </source>
</evidence>
<dbReference type="RefSeq" id="WP_163298226.1">
    <property type="nucleotide sequence ID" value="NZ_JAAGRR010000033.1"/>
</dbReference>
<evidence type="ECO:0000256" key="7">
    <source>
        <dbReference type="ARBA" id="ARBA00022723"/>
    </source>
</evidence>
<dbReference type="AlphaFoldDB" id="A0A6N9TM07"/>
<comment type="caution">
    <text evidence="18">The sequence shown here is derived from an EMBL/GenBank/DDBJ whole genome shotgun (WGS) entry which is preliminary data.</text>
</comment>
<keyword evidence="4" id="KW-0963">Cytoplasm</keyword>
<evidence type="ECO:0000313" key="19">
    <source>
        <dbReference type="Proteomes" id="UP000469346"/>
    </source>
</evidence>
<comment type="catalytic activity">
    <reaction evidence="14">
        <text>alpha-D-glucosamine 1-phosphate + acetyl-CoA = N-acetyl-alpha-D-glucosamine 1-phosphate + CoA + H(+)</text>
        <dbReference type="Rhea" id="RHEA:13725"/>
        <dbReference type="ChEBI" id="CHEBI:15378"/>
        <dbReference type="ChEBI" id="CHEBI:57287"/>
        <dbReference type="ChEBI" id="CHEBI:57288"/>
        <dbReference type="ChEBI" id="CHEBI:57776"/>
        <dbReference type="ChEBI" id="CHEBI:58516"/>
        <dbReference type="EC" id="2.3.1.157"/>
    </reaction>
</comment>
<protein>
    <submittedName>
        <fullName evidence="18">Bifunctional N-acetylglucosamine-1-phosphate uridyltransferase/glucosamine-1-phosphate acetyltransferase</fullName>
    </submittedName>
</protein>
<keyword evidence="7" id="KW-0479">Metal-binding</keyword>
<accession>A0A6N9TM07</accession>
<dbReference type="SUPFAM" id="SSF53448">
    <property type="entry name" value="Nucleotide-diphospho-sugar transferases"/>
    <property type="match status" value="1"/>
</dbReference>
<keyword evidence="19" id="KW-1185">Reference proteome</keyword>
<keyword evidence="12" id="KW-0012">Acyltransferase</keyword>
<evidence type="ECO:0000256" key="11">
    <source>
        <dbReference type="ARBA" id="ARBA00023268"/>
    </source>
</evidence>
<keyword evidence="8" id="KW-0460">Magnesium</keyword>
<dbReference type="Gene3D" id="3.90.550.10">
    <property type="entry name" value="Spore Coat Polysaccharide Biosynthesis Protein SpsA, Chain A"/>
    <property type="match status" value="1"/>
</dbReference>
<name>A0A6N9TM07_DISTH</name>
<dbReference type="EMBL" id="JAAGRR010000033">
    <property type="protein sequence ID" value="NDY42078.1"/>
    <property type="molecule type" value="Genomic_DNA"/>
</dbReference>
<dbReference type="PANTHER" id="PTHR43584">
    <property type="entry name" value="NUCLEOTIDYL TRANSFERASE"/>
    <property type="match status" value="1"/>
</dbReference>
<comment type="similarity">
    <text evidence="3">In the N-terminal section; belongs to the N-acetylglucosamine-1-phosphate uridyltransferase family.</text>
</comment>
<organism evidence="18 19">
    <name type="scientific">Dissulfurirhabdus thermomarina</name>
    <dbReference type="NCBI Taxonomy" id="1765737"/>
    <lineage>
        <taxon>Bacteria</taxon>
        <taxon>Deltaproteobacteria</taxon>
        <taxon>Dissulfurirhabdaceae</taxon>
        <taxon>Dissulfurirhabdus</taxon>
    </lineage>
</organism>
<reference evidence="18 19" key="1">
    <citation type="submission" date="2020-02" db="EMBL/GenBank/DDBJ databases">
        <title>Comparative genomics of sulfur disproportionating microorganisms.</title>
        <authorList>
            <person name="Ward L.M."/>
            <person name="Bertran E."/>
            <person name="Johnston D.T."/>
        </authorList>
    </citation>
    <scope>NUCLEOTIDE SEQUENCE [LARGE SCALE GENOMIC DNA]</scope>
    <source>
        <strain evidence="18 19">DSM 100025</strain>
    </source>
</reference>
<evidence type="ECO:0000256" key="9">
    <source>
        <dbReference type="ARBA" id="ARBA00022960"/>
    </source>
</evidence>
<evidence type="ECO:0000256" key="16">
    <source>
        <dbReference type="ARBA" id="ARBA00049628"/>
    </source>
</evidence>
<comment type="similarity">
    <text evidence="2">In the C-terminal section; belongs to the transferase hexapeptide repeat family.</text>
</comment>
<dbReference type="GO" id="GO:0003977">
    <property type="term" value="F:UDP-N-acetylglucosamine diphosphorylase activity"/>
    <property type="evidence" value="ECO:0007669"/>
    <property type="project" value="UniProtKB-EC"/>
</dbReference>
<evidence type="ECO:0000256" key="15">
    <source>
        <dbReference type="ARBA" id="ARBA00048493"/>
    </source>
</evidence>
<keyword evidence="5 18" id="KW-0808">Transferase</keyword>
<keyword evidence="10" id="KW-0573">Peptidoglycan synthesis</keyword>
<dbReference type="Pfam" id="PF12804">
    <property type="entry name" value="NTP_transf_3"/>
    <property type="match status" value="1"/>
</dbReference>
<comment type="function">
    <text evidence="16">Catalyzes the last two sequential reactions in the de novo biosynthetic pathway for UDP-N-acetylglucosamine (UDP-GlcNAc). The C-terminal domain catalyzes the transfer of acetyl group from acetyl coenzyme A to glucosamine-1-phosphate (GlcN-1-P) to produce N-acetylglucosamine-1-phosphate (GlcNAc-1-P), which is converted into UDP-GlcNAc by the transfer of uridine 5-monophosphate (from uridine 5-triphosphate), a reaction catalyzed by the N-terminal domain.</text>
</comment>
<comment type="catalytic activity">
    <reaction evidence="15">
        <text>N-acetyl-alpha-D-glucosamine 1-phosphate + UTP + H(+) = UDP-N-acetyl-alpha-D-glucosamine + diphosphate</text>
        <dbReference type="Rhea" id="RHEA:13509"/>
        <dbReference type="ChEBI" id="CHEBI:15378"/>
        <dbReference type="ChEBI" id="CHEBI:33019"/>
        <dbReference type="ChEBI" id="CHEBI:46398"/>
        <dbReference type="ChEBI" id="CHEBI:57705"/>
        <dbReference type="ChEBI" id="CHEBI:57776"/>
        <dbReference type="EC" id="2.7.7.23"/>
    </reaction>
</comment>
<dbReference type="SUPFAM" id="SSF51161">
    <property type="entry name" value="Trimeric LpxA-like enzymes"/>
    <property type="match status" value="1"/>
</dbReference>
<proteinExistence type="inferred from homology"/>
<evidence type="ECO:0000256" key="3">
    <source>
        <dbReference type="ARBA" id="ARBA00007947"/>
    </source>
</evidence>
<gene>
    <name evidence="18" type="ORF">G3N55_04345</name>
</gene>
<dbReference type="Proteomes" id="UP000469346">
    <property type="component" value="Unassembled WGS sequence"/>
</dbReference>
<dbReference type="InterPro" id="IPR011004">
    <property type="entry name" value="Trimer_LpxA-like_sf"/>
</dbReference>
<dbReference type="GO" id="GO:0009252">
    <property type="term" value="P:peptidoglycan biosynthetic process"/>
    <property type="evidence" value="ECO:0007669"/>
    <property type="project" value="UniProtKB-KW"/>
</dbReference>
<keyword evidence="9" id="KW-0133">Cell shape</keyword>
<dbReference type="InterPro" id="IPR029044">
    <property type="entry name" value="Nucleotide-diphossugar_trans"/>
</dbReference>
<evidence type="ECO:0000256" key="6">
    <source>
        <dbReference type="ARBA" id="ARBA00022695"/>
    </source>
</evidence>
<keyword evidence="11" id="KW-0511">Multifunctional enzyme</keyword>
<evidence type="ECO:0000256" key="8">
    <source>
        <dbReference type="ARBA" id="ARBA00022842"/>
    </source>
</evidence>
<dbReference type="InterPro" id="IPR050065">
    <property type="entry name" value="GlmU-like"/>
</dbReference>
<evidence type="ECO:0000256" key="14">
    <source>
        <dbReference type="ARBA" id="ARBA00048247"/>
    </source>
</evidence>
<evidence type="ECO:0000259" key="17">
    <source>
        <dbReference type="Pfam" id="PF12804"/>
    </source>
</evidence>
<keyword evidence="13" id="KW-0961">Cell wall biogenesis/degradation</keyword>
<evidence type="ECO:0000256" key="10">
    <source>
        <dbReference type="ARBA" id="ARBA00022984"/>
    </source>
</evidence>